<dbReference type="Pfam" id="PF00075">
    <property type="entry name" value="RNase_H"/>
    <property type="match status" value="1"/>
</dbReference>
<dbReference type="Gene3D" id="3.60.10.10">
    <property type="entry name" value="Endonuclease/exonuclease/phosphatase"/>
    <property type="match status" value="1"/>
</dbReference>
<feature type="region of interest" description="Disordered" evidence="1">
    <location>
        <begin position="1779"/>
        <end position="1803"/>
    </location>
</feature>
<keyword evidence="4" id="KW-1185">Reference proteome</keyword>
<proteinExistence type="predicted"/>
<dbReference type="EMBL" id="LSRX01000786">
    <property type="protein sequence ID" value="OLP88961.1"/>
    <property type="molecule type" value="Genomic_DNA"/>
</dbReference>
<feature type="compositionally biased region" description="Polar residues" evidence="1">
    <location>
        <begin position="1676"/>
        <end position="1686"/>
    </location>
</feature>
<dbReference type="PROSITE" id="PS50157">
    <property type="entry name" value="ZINC_FINGER_C2H2_2"/>
    <property type="match status" value="1"/>
</dbReference>
<protein>
    <submittedName>
        <fullName evidence="3">LINE-1 retrotransposable element ORF2 protein</fullName>
    </submittedName>
</protein>
<dbReference type="OrthoDB" id="415157at2759"/>
<dbReference type="GO" id="GO:0004523">
    <property type="term" value="F:RNA-DNA hybrid ribonuclease activity"/>
    <property type="evidence" value="ECO:0007669"/>
    <property type="project" value="InterPro"/>
</dbReference>
<evidence type="ECO:0000256" key="2">
    <source>
        <dbReference type="SAM" id="SignalP"/>
    </source>
</evidence>
<dbReference type="PROSITE" id="PS00028">
    <property type="entry name" value="ZINC_FINGER_C2H2_1"/>
    <property type="match status" value="1"/>
</dbReference>
<feature type="compositionally biased region" description="Basic and acidic residues" evidence="1">
    <location>
        <begin position="388"/>
        <end position="403"/>
    </location>
</feature>
<dbReference type="Gene3D" id="3.30.420.10">
    <property type="entry name" value="Ribonuclease H-like superfamily/Ribonuclease H"/>
    <property type="match status" value="1"/>
</dbReference>
<comment type="caution">
    <text evidence="3">The sequence shown here is derived from an EMBL/GenBank/DDBJ whole genome shotgun (WGS) entry which is preliminary data.</text>
</comment>
<dbReference type="GO" id="GO:0003676">
    <property type="term" value="F:nucleic acid binding"/>
    <property type="evidence" value="ECO:0007669"/>
    <property type="project" value="InterPro"/>
</dbReference>
<evidence type="ECO:0000313" key="4">
    <source>
        <dbReference type="Proteomes" id="UP000186817"/>
    </source>
</evidence>
<dbReference type="PROSITE" id="PS50879">
    <property type="entry name" value="RNASE_H_1"/>
    <property type="match status" value="1"/>
</dbReference>
<dbReference type="Proteomes" id="UP000186817">
    <property type="component" value="Unassembled WGS sequence"/>
</dbReference>
<dbReference type="Pfam" id="PF03372">
    <property type="entry name" value="Exo_endo_phos"/>
    <property type="match status" value="1"/>
</dbReference>
<dbReference type="InterPro" id="IPR012337">
    <property type="entry name" value="RNaseH-like_sf"/>
</dbReference>
<feature type="compositionally biased region" description="Low complexity" evidence="1">
    <location>
        <begin position="1722"/>
        <end position="1735"/>
    </location>
</feature>
<dbReference type="InterPro" id="IPR013087">
    <property type="entry name" value="Znf_C2H2_type"/>
</dbReference>
<keyword evidence="2" id="KW-0732">Signal</keyword>
<name>A0A1Q9D1B0_SYMMI</name>
<gene>
    <name evidence="3" type="ORF">AK812_SmicGene29625</name>
</gene>
<feature type="region of interest" description="Disordered" evidence="1">
    <location>
        <begin position="53"/>
        <end position="86"/>
    </location>
</feature>
<feature type="compositionally biased region" description="Polar residues" evidence="1">
    <location>
        <begin position="304"/>
        <end position="316"/>
    </location>
</feature>
<dbReference type="InterPro" id="IPR036397">
    <property type="entry name" value="RNaseH_sf"/>
</dbReference>
<evidence type="ECO:0000256" key="1">
    <source>
        <dbReference type="SAM" id="MobiDB-lite"/>
    </source>
</evidence>
<dbReference type="SUPFAM" id="SSF53098">
    <property type="entry name" value="Ribonuclease H-like"/>
    <property type="match status" value="1"/>
</dbReference>
<feature type="signal peptide" evidence="2">
    <location>
        <begin position="1"/>
        <end position="20"/>
    </location>
</feature>
<dbReference type="SMART" id="SM00355">
    <property type="entry name" value="ZnF_C2H2"/>
    <property type="match status" value="2"/>
</dbReference>
<feature type="region of interest" description="Disordered" evidence="1">
    <location>
        <begin position="1670"/>
        <end position="1743"/>
    </location>
</feature>
<feature type="compositionally biased region" description="Low complexity" evidence="1">
    <location>
        <begin position="363"/>
        <end position="372"/>
    </location>
</feature>
<accession>A0A1Q9D1B0</accession>
<feature type="region of interest" description="Disordered" evidence="1">
    <location>
        <begin position="303"/>
        <end position="322"/>
    </location>
</feature>
<organism evidence="3 4">
    <name type="scientific">Symbiodinium microadriaticum</name>
    <name type="common">Dinoflagellate</name>
    <name type="synonym">Zooxanthella microadriatica</name>
    <dbReference type="NCBI Taxonomy" id="2951"/>
    <lineage>
        <taxon>Eukaryota</taxon>
        <taxon>Sar</taxon>
        <taxon>Alveolata</taxon>
        <taxon>Dinophyceae</taxon>
        <taxon>Suessiales</taxon>
        <taxon>Symbiodiniaceae</taxon>
        <taxon>Symbiodinium</taxon>
    </lineage>
</organism>
<sequence>MRFFWLVLGLCSGAVQETSAGAKLASAGQTETHQGPHGPTDYFQLYANEDNRSCSRSTSAPPLGQWTLPGGTAGDTAEADPSLRHHGAGLEVPHVSAVSAGQFPVLPGLRTALAKSSRIRRGRAKCFALAITQLSTVAAFNIAETTSRTRAVAFAEELSWELPSAPTVGAVMMPKETPQASTSSVPSGEAVALQALIGALSKSREDLPPAVRELLDTHAGGDPTTESKTLHRLVSSQTAAKKELRKVQTLRKEYLASWSDFLGKLAKTWAGHLEEKDRILQSYDVAEQGWEQKLSEASAALSKLTASGRPSDTISVGSEDMDDAEEMVNAEIQRAEEQQKMREEMAAKEAAITKGLEAANQAAAASAATAMQSERERSPRRRQTAQGDKQEEPKKEPPGKAESDYVAPFMARVLGLRRAYEVDLDRLGIHTTFEFDERIYQYEIDGGHARPFEVTVATTGCDPLIGAVRCAGEKGVYPSTFLDAGGHMDNGPCCLDEVGGAPDLACTCSSSHHLRPALKKSDACAIAAVHSVHLAEPETVQCRPCKHVSFARVAQFFEPPAKVQASRMQLSLHRHVPPVACTVRCNGRYLSFHLPVPPKPVTLPTPPAGASDARHTATDTTFPLDRMAAQTEGAFDDPEVDVSHGSAGQLVAIGPLARTASRSLYTVFEHRMDHLSRGALTTWGPDDYARDAARAIPYPLRAVHFLNVPMGGLPTPQLVLTDNTVPALHRAMPVDLRPANGLVHTITVPPSGSAEMLWELLAAKGVDPESAYRTLWQTGGCSFRNEAGERFDSWDVTTAAQLPEWLCLSAGGGGSLPEIAYVGGPERTLRVPPRVPFSPATEGRDVEAHPYRRPVPGSEATHPRPFWPTEVARILAQHVEVTPQHLAGPLQRIPLDRLVDLDLPAFDAASQRGRFTVFEAGERPRSRPSFQAWVLEDYIADAVSAARRPPRAAQVLTKPIHGFPLPQIVLTPRDADREDVALVCDWRSKGSGVVTILCPPAIALADFEGLITRDAPRPHLPAIAEGALAALQDAFDRQFQALLQPANQHEWIVPVIAAGPDEASTTTTVTAKLPTAEASDHFAASSSGATQEVDMLQEVVPAWEPSDDSLPEGVCQPADLCQGHGINRPLAELCLFPCLGSPFAAASIGRPHQFTVLTHDWPVTLLPAVTTWTAVSFFQAAFAWLGHMPRRAQLLTQSIPGLPEPQIVLTDQDVPASALVIPLDLRGVGGGITPAVLEPGQTVVEVVHTLHTPDMPPLDAPIYHELFVQDTRGGVFSQVPDALSDVQWLRVCCSNGMCTMPGGLLTSTTTTSTGMQMPEVRVRFVMSGGATTMQLPAVPVAMADPVEAVAELLFAMASAGRLQEGSTVTLGAAWPPSDRGVRIVPFVVSEPGEHVRQMVLFDPSYDGSQLYAMGVQPGLYAEDLMSNNYRQCGLTLRINGVHMSAVVRPLRTGDYIQLLPDRPTQVPTIVHPEDLLDSVNRLRAFSAPLRVPAFPINAARASHEGTRQHARNALLRAMDLATRTRVELMGLPARVSQAVTVLEPGRAPHHLHLPLRLTPTLAEAEDSIRDTGIVPRDYRMVDTLLDSRASSVFLAMPPNMPGLVLTLCDPSIYGAFHLLHLPRGVRPPLQRLPVRQGFVLALPANIEDGAHVATARPIVYAPVSRRPAVVRAAPDSSASTGTSMDTAASGRVPSGMSEVASLAGVGTLDRPESRRDGEEAGSEPQAASSAGPAGSRPLSDGTSLAQILPSKSRRRQIIFDDSPESARAGVIAALSSNADQCKRQGGPHSISVPTPFGRRSVKSVATPQPSRTIYLSELLPRTAPEEHQIRFAVNREVGEHVFEPFAVTNLQKEVRAELHPAAAALLASLSPLPTNIAGHQAMLFVDGSFDTASKKGTWAVAVVVEDQQVWYWGGFASGHFTGLRGDSASAYQAELYAQLVAHLIVAASQWRRSCIFYDATAAAQVTACEAAAKEWEPLQQSAAAARLGLMVSQREPTLVHVKSHTGHPGNELADSIATGAHSCGPQPAHLQAHLQQLVSEKVLNWIWLPQASAYSPAWPTLADTGATVPSMLAATSQPVRCPADWAFPATAAHKPARRIQIRFCTYNTLSSRSCLQKRSLHSFLKFQSIDVFALQETRETVEPVRVIDGVHRFASQAVQGQLGCQIWVDVTKQKDAWDLQAFAIVHSNPRLLIVRAKLRQQPVLLISGHARTTAASEQEVQEWWDMLDDAMRRAPRGCVPLIGVDANAHWSASTPTNANACHMEAVMNKLNLASSGTHLADGQPITTWTSPQGVPFCLDYVLLPKEWRAATTVHGAIPILDEHSGIDHDPLLVELEVHLESNVQGSRKRLDVERMHTSEGKRDIEYIFRTAPCPPWSVDVDTHLQCLNQHFQKQLLRHFPAPARQPRSPVTSPDTWALLLRKRMLRRAHHARARAWAQECLRFCFQTWAHTGEAAGTREGSFVRRLARDVIATTVYGGKMRLLVRSIRRSAKSDEARFTRHVFQEAANAGPARKAHLIRAVLKTGRRYRPARAAIILKDDQGDIVDQDEVLQRLGEHFAKAEQASPEPLATLQGETRPTAPAQLEVGSLPTLADLARGFASLKSRKAPGISGLCADFYKAAPALAAVHHLPLVLKMASRETAPLLWSGSLSVPLAKPAKDRFDVTGYRAIALLEASAKAVGKAMRPQLLAGLERIVHPGTAGARQGLPLELPSLTGQVFLDYLKSTQTSGALLYVDGISAFYATNRAILGQGDDEQRRQWIAQLPIEVAIKEIYLDLVSGESCLQHAQVEAMTQRLVQAGFTATWFATRPQHEVIFRTRAGTIPGAPLADILFQIVAAPAFDCLQQCLDREDLSVSIQGCSAHLMTWLDDFAVPITADNPADLPARLSRTAALTSQALAITGIAMNFGVGKSEAIVQFHGHGREKARAQLFVQQRGKLPVSLPAGKNEQLACVDRYIHLGSCRNPECQALPDIQRRKIEAATVCKHVRQRLLRNPSLTLDERRHYLLSLVISRFMHGMATWPLHTKKERSAYRAAYMGLLRPAVRPLLSVPCWKMTQEQVCTVLKALTADEAISIARARLVAQIAAKGTDFLKALLHASGHWRTAAFWDVGWLVSLQLDSRLTAWWRHADVDSFVSSWPLTVEDTRLLLRKARRSCIDARSPEIKACLRQAQALAVAEQRGLLHFSLPDKAGAYPCRECPASFSTAAARASHYQKVHSMPAPQRAAIGTACLCCRKQYWSTKRLREHLRHVATCRQVYSAADLSAQDDEVIGASQCPVVPFVGPIPWWATLRPPEEEHRAPVTPPVAQVSSRIPPAVRQISDLPAFMKHMARADGTEVESFLADYGGARSEENTFLRFAVDWTRAYHTEGLRGDFEAEGLMLVQTRGALLLAETAVMQELLRACPES</sequence>
<dbReference type="InterPro" id="IPR002156">
    <property type="entry name" value="RNaseH_domain"/>
</dbReference>
<feature type="compositionally biased region" description="Basic and acidic residues" evidence="1">
    <location>
        <begin position="1709"/>
        <end position="1718"/>
    </location>
</feature>
<feature type="chain" id="PRO_5043960556" evidence="2">
    <location>
        <begin position="21"/>
        <end position="3407"/>
    </location>
</feature>
<dbReference type="SUPFAM" id="SSF56219">
    <property type="entry name" value="DNase I-like"/>
    <property type="match status" value="1"/>
</dbReference>
<reference evidence="3 4" key="1">
    <citation type="submission" date="2016-02" db="EMBL/GenBank/DDBJ databases">
        <title>Genome analysis of coral dinoflagellate symbionts highlights evolutionary adaptations to a symbiotic lifestyle.</title>
        <authorList>
            <person name="Aranda M."/>
            <person name="Li Y."/>
            <person name="Liew Y.J."/>
            <person name="Baumgarten S."/>
            <person name="Simakov O."/>
            <person name="Wilson M."/>
            <person name="Piel J."/>
            <person name="Ashoor H."/>
            <person name="Bougouffa S."/>
            <person name="Bajic V.B."/>
            <person name="Ryu T."/>
            <person name="Ravasi T."/>
            <person name="Bayer T."/>
            <person name="Micklem G."/>
            <person name="Kim H."/>
            <person name="Bhak J."/>
            <person name="Lajeunesse T.C."/>
            <person name="Voolstra C.R."/>
        </authorList>
    </citation>
    <scope>NUCLEOTIDE SEQUENCE [LARGE SCALE GENOMIC DNA]</scope>
    <source>
        <strain evidence="3 4">CCMP2467</strain>
    </source>
</reference>
<feature type="region of interest" description="Disordered" evidence="1">
    <location>
        <begin position="832"/>
        <end position="863"/>
    </location>
</feature>
<dbReference type="InterPro" id="IPR036691">
    <property type="entry name" value="Endo/exonu/phosph_ase_sf"/>
</dbReference>
<evidence type="ECO:0000313" key="3">
    <source>
        <dbReference type="EMBL" id="OLP88961.1"/>
    </source>
</evidence>
<dbReference type="InterPro" id="IPR005135">
    <property type="entry name" value="Endo/exonuclease/phosphatase"/>
</dbReference>
<feature type="region of interest" description="Disordered" evidence="1">
    <location>
        <begin position="363"/>
        <end position="403"/>
    </location>
</feature>